<evidence type="ECO:0000313" key="1">
    <source>
        <dbReference type="EMBL" id="EPH42810.1"/>
    </source>
</evidence>
<evidence type="ECO:0000313" key="2">
    <source>
        <dbReference type="Proteomes" id="UP000014629"/>
    </source>
</evidence>
<dbReference type="AlphaFoldDB" id="S3ZWK2"/>
<organism evidence="1 2">
    <name type="scientific">Streptomyces aurantiacus JA 4570</name>
    <dbReference type="NCBI Taxonomy" id="1286094"/>
    <lineage>
        <taxon>Bacteria</taxon>
        <taxon>Bacillati</taxon>
        <taxon>Actinomycetota</taxon>
        <taxon>Actinomycetes</taxon>
        <taxon>Kitasatosporales</taxon>
        <taxon>Streptomycetaceae</taxon>
        <taxon>Streptomyces</taxon>
        <taxon>Streptomyces aurantiacus group</taxon>
    </lineage>
</organism>
<keyword evidence="2" id="KW-1185">Reference proteome</keyword>
<sequence>MRALVGLGRVRLADGDADGARTEFRHAHEAAPDDSAPLFWLGCAAAHQGELTSAEGYFTRSLACATPPPRAVVQRAYVRVKLGWLEQARDDLRAAARGGALDDEGAWVAAALGVDSAGGSDSSDGSDGSDGAVSGCGVRRVGGLLRKAGLGALGGGRADWARAARLLGAAWELDRVPGGFPALYGAALAVGGRRDLAADLLDTAARRDPADHCVTHALALTLLNSPRPTAPSGRTAPPWERAIAAWGALLYDDSFWERALRAAGRRYGVEVGADLVPELRAGLRDAVVRRLPGEGAAGESVVDGHGIGGHSIGGQDVHGGRVAPEALFQREADAAHVLAEAGGFPGEWGAPLRCGPLRISALGKVREFGSFAATTTPGGHPLIQIFSELGFAHLQLSAGLPGEALAALAELRCHDCRARARAADAGAAGSREAAAGSREAVVRSREAAVGEPVCEAGCPRFDELNPGYAGLPDRHRQLARDARELALNARVTLGRDELTAPRPDFGAAAAYWRRALVHSRRLERYRHTQADIVSLALAAARDAHRAGRLTRAVTTLETTRSVIGANERPRLDGQLARVLADRGIGEANREDPALDASAADLRRSVALGPRLRRAQLSLGIVLRVLALRRWGSGSLSGARATLEEAAERLTAALAHFPDDPELTEELDRARSELDFVRGQFDESGR</sequence>
<dbReference type="PATRIC" id="fig|1286094.4.peg.4100"/>
<gene>
    <name evidence="1" type="ORF">STRAU_4146</name>
</gene>
<comment type="caution">
    <text evidence="1">The sequence shown here is derived from an EMBL/GenBank/DDBJ whole genome shotgun (WGS) entry which is preliminary data.</text>
</comment>
<dbReference type="Proteomes" id="UP000014629">
    <property type="component" value="Unassembled WGS sequence"/>
</dbReference>
<dbReference type="Gene3D" id="1.25.40.10">
    <property type="entry name" value="Tetratricopeptide repeat domain"/>
    <property type="match status" value="2"/>
</dbReference>
<protein>
    <submittedName>
        <fullName evidence="1">Uncharacterized protein</fullName>
    </submittedName>
</protein>
<dbReference type="EMBL" id="AOPZ01000207">
    <property type="protein sequence ID" value="EPH42810.1"/>
    <property type="molecule type" value="Genomic_DNA"/>
</dbReference>
<name>S3ZWK2_9ACTN</name>
<dbReference type="SUPFAM" id="SSF48452">
    <property type="entry name" value="TPR-like"/>
    <property type="match status" value="1"/>
</dbReference>
<dbReference type="InterPro" id="IPR011990">
    <property type="entry name" value="TPR-like_helical_dom_sf"/>
</dbReference>
<reference evidence="1 2" key="1">
    <citation type="submission" date="2013-02" db="EMBL/GenBank/DDBJ databases">
        <title>Draft Genome Sequence of Streptomyces aurantiacus, Which Produces Setomimycin.</title>
        <authorList>
            <person name="Gruening B.A."/>
            <person name="Praeg A."/>
            <person name="Erxleben A."/>
            <person name="Guenther S."/>
            <person name="Mueller M."/>
        </authorList>
    </citation>
    <scope>NUCLEOTIDE SEQUENCE [LARGE SCALE GENOMIC DNA]</scope>
    <source>
        <strain evidence="1 2">JA 4570</strain>
    </source>
</reference>
<accession>S3ZWK2</accession>
<proteinExistence type="predicted"/>